<keyword evidence="3" id="KW-1185">Reference proteome</keyword>
<sequence length="135" mass="14343">NFSQLFKITTTPSSQKENVNPSTAITTTPKKKKVIVASQQPKTLFRCPLISVPVVSRPPFRPPVATITSRPAVPVCRPPVPVCRPSVNVPISRFTIPGVASLSRPPVATITNRPTVPVVVSSNVGVNVPVCCPSV</sequence>
<dbReference type="EnsemblMetazoa" id="CLYHEMT019935.1">
    <property type="protein sequence ID" value="CLYHEMP019935.1"/>
    <property type="gene ID" value="CLYHEMG019935"/>
</dbReference>
<dbReference type="AlphaFoldDB" id="A0A7M5XAM6"/>
<evidence type="ECO:0000313" key="3">
    <source>
        <dbReference type="Proteomes" id="UP000594262"/>
    </source>
</evidence>
<dbReference type="Proteomes" id="UP000594262">
    <property type="component" value="Unplaced"/>
</dbReference>
<evidence type="ECO:0000256" key="1">
    <source>
        <dbReference type="SAM" id="MobiDB-lite"/>
    </source>
</evidence>
<name>A0A7M5XAM6_9CNID</name>
<feature type="region of interest" description="Disordered" evidence="1">
    <location>
        <begin position="1"/>
        <end position="21"/>
    </location>
</feature>
<organism evidence="2 3">
    <name type="scientific">Clytia hemisphaerica</name>
    <dbReference type="NCBI Taxonomy" id="252671"/>
    <lineage>
        <taxon>Eukaryota</taxon>
        <taxon>Metazoa</taxon>
        <taxon>Cnidaria</taxon>
        <taxon>Hydrozoa</taxon>
        <taxon>Hydroidolina</taxon>
        <taxon>Leptothecata</taxon>
        <taxon>Obeliida</taxon>
        <taxon>Clytiidae</taxon>
        <taxon>Clytia</taxon>
    </lineage>
</organism>
<proteinExistence type="predicted"/>
<protein>
    <submittedName>
        <fullName evidence="2">Uncharacterized protein</fullName>
    </submittedName>
</protein>
<reference evidence="2" key="1">
    <citation type="submission" date="2021-01" db="UniProtKB">
        <authorList>
            <consortium name="EnsemblMetazoa"/>
        </authorList>
    </citation>
    <scope>IDENTIFICATION</scope>
</reference>
<evidence type="ECO:0000313" key="2">
    <source>
        <dbReference type="EnsemblMetazoa" id="CLYHEMP019935.1"/>
    </source>
</evidence>
<accession>A0A7M5XAM6</accession>